<reference evidence="3" key="1">
    <citation type="submission" date="2025-05" db="UniProtKB">
        <authorList>
            <consortium name="EnsemblMetazoa"/>
        </authorList>
    </citation>
    <scope>IDENTIFICATION</scope>
</reference>
<dbReference type="PROSITE" id="PS50222">
    <property type="entry name" value="EF_HAND_2"/>
    <property type="match status" value="2"/>
</dbReference>
<dbReference type="PANTHER" id="PTHR46763">
    <property type="entry name" value="DYNEIN REGULATORY COMPLEX PROTEIN 8"/>
    <property type="match status" value="1"/>
</dbReference>
<dbReference type="InterPro" id="IPR002048">
    <property type="entry name" value="EF_hand_dom"/>
</dbReference>
<dbReference type="CDD" id="cd00051">
    <property type="entry name" value="EFh"/>
    <property type="match status" value="1"/>
</dbReference>
<dbReference type="InterPro" id="IPR011992">
    <property type="entry name" value="EF-hand-dom_pair"/>
</dbReference>
<evidence type="ECO:0000256" key="1">
    <source>
        <dbReference type="ARBA" id="ARBA00022837"/>
    </source>
</evidence>
<evidence type="ECO:0000259" key="2">
    <source>
        <dbReference type="PROSITE" id="PS50222"/>
    </source>
</evidence>
<dbReference type="GeneID" id="114332098"/>
<accession>A0ABM5INT4</accession>
<proteinExistence type="predicted"/>
<name>A0ABM5INT4_DIAVI</name>
<feature type="domain" description="EF-hand" evidence="2">
    <location>
        <begin position="13"/>
        <end position="48"/>
    </location>
</feature>
<keyword evidence="4" id="KW-1185">Reference proteome</keyword>
<feature type="domain" description="EF-hand" evidence="2">
    <location>
        <begin position="91"/>
        <end position="126"/>
    </location>
</feature>
<dbReference type="EnsemblMetazoa" id="XM_028281811.2">
    <property type="protein sequence ID" value="XP_028137612.2"/>
    <property type="gene ID" value="LOC114332098"/>
</dbReference>
<dbReference type="PROSITE" id="PS00018">
    <property type="entry name" value="EF_HAND_1"/>
    <property type="match status" value="1"/>
</dbReference>
<keyword evidence="1" id="KW-0106">Calcium</keyword>
<dbReference type="SUPFAM" id="SSF47473">
    <property type="entry name" value="EF-hand"/>
    <property type="match status" value="1"/>
</dbReference>
<sequence length="230" mass="26171">MNNSEVEVPINNDLERKIADAFEVFDHSQSKMIDVREVSTVIRGLGCCPSEAEVQEIIVGLEDPQYPGSVHLLKFLQYVSQLITEHKYEPASPEDLLDAFQTLDTKGLGYLTKEEISTYMTQFGEPFTQEELEEMLEIAIDPQTKTVPYEYYINQLMVSNYHTGLYWTCVLFLKILYHTYIHTSCTLPRKLKLFSLEDPFCGGSSHSDFGFTIAGVTSLFPLPFSILLSL</sequence>
<dbReference type="PANTHER" id="PTHR46763:SF1">
    <property type="entry name" value="DYNEIN REGULATORY COMPLEX PROTEIN 8"/>
    <property type="match status" value="1"/>
</dbReference>
<evidence type="ECO:0000313" key="3">
    <source>
        <dbReference type="EnsemblMetazoa" id="XP_028137612.2"/>
    </source>
</evidence>
<dbReference type="RefSeq" id="XP_028137612.2">
    <property type="nucleotide sequence ID" value="XM_028281811.2"/>
</dbReference>
<dbReference type="Gene3D" id="1.10.238.10">
    <property type="entry name" value="EF-hand"/>
    <property type="match status" value="2"/>
</dbReference>
<evidence type="ECO:0000313" key="4">
    <source>
        <dbReference type="Proteomes" id="UP001652700"/>
    </source>
</evidence>
<dbReference type="InterPro" id="IPR018247">
    <property type="entry name" value="EF_Hand_1_Ca_BS"/>
</dbReference>
<dbReference type="Proteomes" id="UP001652700">
    <property type="component" value="Unplaced"/>
</dbReference>
<protein>
    <recommendedName>
        <fullName evidence="2">EF-hand domain-containing protein</fullName>
    </recommendedName>
</protein>
<organism evidence="3 4">
    <name type="scientific">Diabrotica virgifera virgifera</name>
    <name type="common">western corn rootworm</name>
    <dbReference type="NCBI Taxonomy" id="50390"/>
    <lineage>
        <taxon>Eukaryota</taxon>
        <taxon>Metazoa</taxon>
        <taxon>Ecdysozoa</taxon>
        <taxon>Arthropoda</taxon>
        <taxon>Hexapoda</taxon>
        <taxon>Insecta</taxon>
        <taxon>Pterygota</taxon>
        <taxon>Neoptera</taxon>
        <taxon>Endopterygota</taxon>
        <taxon>Coleoptera</taxon>
        <taxon>Polyphaga</taxon>
        <taxon>Cucujiformia</taxon>
        <taxon>Chrysomeloidea</taxon>
        <taxon>Chrysomelidae</taxon>
        <taxon>Galerucinae</taxon>
        <taxon>Diabroticina</taxon>
        <taxon>Diabroticites</taxon>
        <taxon>Diabrotica</taxon>
    </lineage>
</organism>